<keyword evidence="3" id="KW-0547">Nucleotide-binding</keyword>
<dbReference type="Gene3D" id="3.30.200.20">
    <property type="entry name" value="Phosphorylase Kinase, domain 1"/>
    <property type="match status" value="1"/>
</dbReference>
<protein>
    <submittedName>
        <fullName evidence="7">4-hydroxytryptamine kinase</fullName>
    </submittedName>
</protein>
<dbReference type="Gene3D" id="3.90.1200.10">
    <property type="match status" value="1"/>
</dbReference>
<evidence type="ECO:0000256" key="3">
    <source>
        <dbReference type="ARBA" id="ARBA00022741"/>
    </source>
</evidence>
<keyword evidence="2" id="KW-0808">Transferase</keyword>
<evidence type="ECO:0000256" key="5">
    <source>
        <dbReference type="ARBA" id="ARBA00022840"/>
    </source>
</evidence>
<dbReference type="GO" id="GO:0005524">
    <property type="term" value="F:ATP binding"/>
    <property type="evidence" value="ECO:0007669"/>
    <property type="project" value="UniProtKB-KW"/>
</dbReference>
<keyword evidence="8" id="KW-1185">Reference proteome</keyword>
<dbReference type="OrthoDB" id="25129at2759"/>
<dbReference type="PANTHER" id="PTHR34273:SF2">
    <property type="entry name" value="METHYLTHIORIBOSE KINASE"/>
    <property type="match status" value="1"/>
</dbReference>
<organism evidence="7 8">
    <name type="scientific">Pseudocercospora fuligena</name>
    <dbReference type="NCBI Taxonomy" id="685502"/>
    <lineage>
        <taxon>Eukaryota</taxon>
        <taxon>Fungi</taxon>
        <taxon>Dikarya</taxon>
        <taxon>Ascomycota</taxon>
        <taxon>Pezizomycotina</taxon>
        <taxon>Dothideomycetes</taxon>
        <taxon>Dothideomycetidae</taxon>
        <taxon>Mycosphaerellales</taxon>
        <taxon>Mycosphaerellaceae</taxon>
        <taxon>Pseudocercospora</taxon>
    </lineage>
</organism>
<feature type="domain" description="Aminoglycoside phosphotransferase" evidence="6">
    <location>
        <begin position="46"/>
        <end position="258"/>
    </location>
</feature>
<keyword evidence="4 7" id="KW-0418">Kinase</keyword>
<evidence type="ECO:0000256" key="1">
    <source>
        <dbReference type="ARBA" id="ARBA00010165"/>
    </source>
</evidence>
<dbReference type="InterPro" id="IPR011009">
    <property type="entry name" value="Kinase-like_dom_sf"/>
</dbReference>
<dbReference type="EMBL" id="JABCIY010000025">
    <property type="protein sequence ID" value="KAF7196468.1"/>
    <property type="molecule type" value="Genomic_DNA"/>
</dbReference>
<sequence length="345" mass="38796">MDLTREDEVKQYLEGKGYASCFKVERLSEGFSGFVFRAHQQAEPQTMIIKHVEGWAARAKQYKLEQNRMLFEEKALQALFALGIPRVRVPQVYHFDAVNFVLILEDAGQVPSLKSWIQADTDLDEVRKIGSTLGRFLAKVHSLGTEVKSQFDNNSTARKLSSSVYFSRLPAEARKYGYVAECFTTAAERGSRDVLEAADVLTVGDFWTGNILVCKAEHEELDICVVDFEMAKTGTAAFDVGHMAAEMYCLAAFRDRERGMALLNSFLSRYRVESGDPVKIVDVAIRIGAHLFTVMPDAWLKETMEDQIREQLRVGAELISAGVDHDLVKLRKMVILEGLFDSSFA</sequence>
<reference evidence="7" key="1">
    <citation type="submission" date="2020-04" db="EMBL/GenBank/DDBJ databases">
        <title>Draft genome resource of the tomato pathogen Pseudocercospora fuligena.</title>
        <authorList>
            <person name="Zaccaron A."/>
        </authorList>
    </citation>
    <scope>NUCLEOTIDE SEQUENCE</scope>
    <source>
        <strain evidence="7">PF001</strain>
    </source>
</reference>
<dbReference type="SUPFAM" id="SSF56112">
    <property type="entry name" value="Protein kinase-like (PK-like)"/>
    <property type="match status" value="1"/>
</dbReference>
<dbReference type="GO" id="GO:0016301">
    <property type="term" value="F:kinase activity"/>
    <property type="evidence" value="ECO:0007669"/>
    <property type="project" value="UniProtKB-KW"/>
</dbReference>
<evidence type="ECO:0000313" key="7">
    <source>
        <dbReference type="EMBL" id="KAF7196468.1"/>
    </source>
</evidence>
<dbReference type="Pfam" id="PF01636">
    <property type="entry name" value="APH"/>
    <property type="match status" value="1"/>
</dbReference>
<proteinExistence type="inferred from homology"/>
<evidence type="ECO:0000259" key="6">
    <source>
        <dbReference type="Pfam" id="PF01636"/>
    </source>
</evidence>
<evidence type="ECO:0000256" key="4">
    <source>
        <dbReference type="ARBA" id="ARBA00022777"/>
    </source>
</evidence>
<gene>
    <name evidence="7" type="ORF">HII31_02196</name>
</gene>
<comment type="caution">
    <text evidence="7">The sequence shown here is derived from an EMBL/GenBank/DDBJ whole genome shotgun (WGS) entry which is preliminary data.</text>
</comment>
<comment type="similarity">
    <text evidence="1">Belongs to the methylthioribose kinase family.</text>
</comment>
<dbReference type="Proteomes" id="UP000660729">
    <property type="component" value="Unassembled WGS sequence"/>
</dbReference>
<dbReference type="InterPro" id="IPR002575">
    <property type="entry name" value="Aminoglycoside_PTrfase"/>
</dbReference>
<keyword evidence="5" id="KW-0067">ATP-binding</keyword>
<dbReference type="AlphaFoldDB" id="A0A8H6VL68"/>
<dbReference type="PANTHER" id="PTHR34273">
    <property type="entry name" value="METHYLTHIORIBOSE KINASE"/>
    <property type="match status" value="1"/>
</dbReference>
<evidence type="ECO:0000256" key="2">
    <source>
        <dbReference type="ARBA" id="ARBA00022679"/>
    </source>
</evidence>
<name>A0A8H6VL68_9PEZI</name>
<accession>A0A8H6VL68</accession>
<evidence type="ECO:0000313" key="8">
    <source>
        <dbReference type="Proteomes" id="UP000660729"/>
    </source>
</evidence>